<dbReference type="InterPro" id="IPR004000">
    <property type="entry name" value="Actin"/>
</dbReference>
<feature type="region of interest" description="Disordered" evidence="2">
    <location>
        <begin position="325"/>
        <end position="367"/>
    </location>
</feature>
<name>A0ABR4NZ55_9SACH</name>
<sequence>MASSNLQVYGGDEITAIVIDPGSYTTNIGYSGTDCPQSVLPSCYGLQEEKEKDNTESKKVFQEQAIGIPRPNYEIKRTVENGCVIDWDIATEQWEWSLKNELYLKSNKGIPALLTEPLWNSKENRAKSLEILLEKMDFEACYLAPTSTCVSFAAGRPNCIVVDIGHDVTSVTPVVDGMSLSKSTRCNHIAGKYLNHLLENFLKPRDIIPLFKIKQRKPELKEKDFDYSIATSLIDYANERGFLQECKETIFQMQPNSENDEKDSSSTLVGRSIETPWNEVLNFENNDRYSITEQLINPVKEDIPEGWPVHVDGVVETWRNDYVPTKRNKVNGNSKEKIGTKESTPIDSNTTTPVPEPSDNANENGKRTLEDSELLKKEIPGIVDLICSSISSCDVDIRASLAHNIVVTGGTSVIPGLCDRLLNELNKKFPALKFRVLNSGHQRERQYQAWLGGSILSSLGTFHQLWVGRKEYEEVGSERLLHDRFR</sequence>
<comment type="caution">
    <text evidence="3">The sequence shown here is derived from an EMBL/GenBank/DDBJ whole genome shotgun (WGS) entry which is preliminary data.</text>
</comment>
<evidence type="ECO:0000256" key="2">
    <source>
        <dbReference type="SAM" id="MobiDB-lite"/>
    </source>
</evidence>
<protein>
    <submittedName>
        <fullName evidence="3">Actin-related protein 4</fullName>
    </submittedName>
</protein>
<dbReference type="PANTHER" id="PTHR11937">
    <property type="entry name" value="ACTIN"/>
    <property type="match status" value="1"/>
</dbReference>
<dbReference type="InterPro" id="IPR043129">
    <property type="entry name" value="ATPase_NBD"/>
</dbReference>
<dbReference type="Gene3D" id="3.90.640.10">
    <property type="entry name" value="Actin, Chain A, domain 4"/>
    <property type="match status" value="1"/>
</dbReference>
<evidence type="ECO:0000256" key="1">
    <source>
        <dbReference type="RuleBase" id="RU000487"/>
    </source>
</evidence>
<dbReference type="Gene3D" id="3.30.420.40">
    <property type="match status" value="3"/>
</dbReference>
<dbReference type="CDD" id="cd13395">
    <property type="entry name" value="ASKHA_NBD_Arp4_ACTL6-like"/>
    <property type="match status" value="1"/>
</dbReference>
<proteinExistence type="inferred from homology"/>
<dbReference type="EMBL" id="JBEVYD010000003">
    <property type="protein sequence ID" value="KAL3234454.1"/>
    <property type="molecule type" value="Genomic_DNA"/>
</dbReference>
<dbReference type="Pfam" id="PF00022">
    <property type="entry name" value="Actin"/>
    <property type="match status" value="1"/>
</dbReference>
<accession>A0ABR4NZ55</accession>
<dbReference type="Proteomes" id="UP001623330">
    <property type="component" value="Unassembled WGS sequence"/>
</dbReference>
<comment type="similarity">
    <text evidence="1">Belongs to the actin family.</text>
</comment>
<evidence type="ECO:0000313" key="4">
    <source>
        <dbReference type="Proteomes" id="UP001623330"/>
    </source>
</evidence>
<dbReference type="InterPro" id="IPR020902">
    <property type="entry name" value="Actin/actin-like_CS"/>
</dbReference>
<gene>
    <name evidence="3" type="ORF">RNJ44_03216</name>
</gene>
<dbReference type="SUPFAM" id="SSF53067">
    <property type="entry name" value="Actin-like ATPase domain"/>
    <property type="match status" value="2"/>
</dbReference>
<organism evidence="3 4">
    <name type="scientific">Nakaseomyces bracarensis</name>
    <dbReference type="NCBI Taxonomy" id="273131"/>
    <lineage>
        <taxon>Eukaryota</taxon>
        <taxon>Fungi</taxon>
        <taxon>Dikarya</taxon>
        <taxon>Ascomycota</taxon>
        <taxon>Saccharomycotina</taxon>
        <taxon>Saccharomycetes</taxon>
        <taxon>Saccharomycetales</taxon>
        <taxon>Saccharomycetaceae</taxon>
        <taxon>Nakaseomyces</taxon>
    </lineage>
</organism>
<evidence type="ECO:0000313" key="3">
    <source>
        <dbReference type="EMBL" id="KAL3234454.1"/>
    </source>
</evidence>
<keyword evidence="4" id="KW-1185">Reference proteome</keyword>
<dbReference type="PROSITE" id="PS01132">
    <property type="entry name" value="ACTINS_ACT_LIKE"/>
    <property type="match status" value="1"/>
</dbReference>
<feature type="compositionally biased region" description="Polar residues" evidence="2">
    <location>
        <begin position="341"/>
        <end position="363"/>
    </location>
</feature>
<reference evidence="3 4" key="1">
    <citation type="submission" date="2024-05" db="EMBL/GenBank/DDBJ databases">
        <title>Long read based assembly of the Candida bracarensis genome reveals expanded adhesin content.</title>
        <authorList>
            <person name="Marcet-Houben M."/>
            <person name="Ksiezopolska E."/>
            <person name="Gabaldon T."/>
        </authorList>
    </citation>
    <scope>NUCLEOTIDE SEQUENCE [LARGE SCALE GENOMIC DNA]</scope>
    <source>
        <strain evidence="3 4">CBM6</strain>
    </source>
</reference>
<dbReference type="SMART" id="SM00268">
    <property type="entry name" value="ACTIN"/>
    <property type="match status" value="1"/>
</dbReference>